<name>S0FSY9_RUMCE</name>
<gene>
    <name evidence="2" type="ORF">CTER_0556</name>
</gene>
<dbReference type="EMBL" id="AORV01000020">
    <property type="protein sequence ID" value="EMS73446.1"/>
    <property type="molecule type" value="Genomic_DNA"/>
</dbReference>
<evidence type="ECO:0000313" key="2">
    <source>
        <dbReference type="EMBL" id="EMS73446.1"/>
    </source>
</evidence>
<dbReference type="STRING" id="1195236.CTER_0556"/>
<feature type="domain" description="Metallo-beta-lactamase" evidence="1">
    <location>
        <begin position="10"/>
        <end position="206"/>
    </location>
</feature>
<dbReference type="SUPFAM" id="SSF56281">
    <property type="entry name" value="Metallo-hydrolase/oxidoreductase"/>
    <property type="match status" value="1"/>
</dbReference>
<dbReference type="Pfam" id="PF00753">
    <property type="entry name" value="Lactamase_B"/>
    <property type="match status" value="1"/>
</dbReference>
<keyword evidence="3" id="KW-1185">Reference proteome</keyword>
<dbReference type="SMART" id="SM00849">
    <property type="entry name" value="Lactamase_B"/>
    <property type="match status" value="1"/>
</dbReference>
<accession>S0FSY9</accession>
<comment type="caution">
    <text evidence="2">The sequence shown here is derived from an EMBL/GenBank/DDBJ whole genome shotgun (WGS) entry which is preliminary data.</text>
</comment>
<dbReference type="InterPro" id="IPR036866">
    <property type="entry name" value="RibonucZ/Hydroxyglut_hydro"/>
</dbReference>
<dbReference type="InterPro" id="IPR050855">
    <property type="entry name" value="NDM-1-like"/>
</dbReference>
<dbReference type="Proteomes" id="UP000014155">
    <property type="component" value="Unassembled WGS sequence"/>
</dbReference>
<dbReference type="PANTHER" id="PTHR42951:SF17">
    <property type="entry name" value="METALLO-BETA-LACTAMASE DOMAIN-CONTAINING PROTEIN"/>
    <property type="match status" value="1"/>
</dbReference>
<organism evidence="2 3">
    <name type="scientific">Ruminiclostridium cellobioparum subsp. termitidis CT1112</name>
    <dbReference type="NCBI Taxonomy" id="1195236"/>
    <lineage>
        <taxon>Bacteria</taxon>
        <taxon>Bacillati</taxon>
        <taxon>Bacillota</taxon>
        <taxon>Clostridia</taxon>
        <taxon>Eubacteriales</taxon>
        <taxon>Oscillospiraceae</taxon>
        <taxon>Ruminiclostridium</taxon>
    </lineage>
</organism>
<dbReference type="Gene3D" id="3.60.15.10">
    <property type="entry name" value="Ribonuclease Z/Hydroxyacylglutathione hydrolase-like"/>
    <property type="match status" value="1"/>
</dbReference>
<sequence>MEIIEIKLSVTNCFLIKNQRNYVMVDTGYEYDWDLFRKRLTEAAVGLQEISHIILTHHHDDHCGLLHKILEVNGSIRVVMSHQAESLLLKGENDRTHGGGLLNKRVEFLIGLKQLYLSLVLKKSVNKKDNLKFKPYEARDNDIKIMGETRLVDIGLNLAGKIIETPGHTIDSISIVFEDGDCIVGDAAANFLRFAGTKYCVIFVTDIREYYRS</sequence>
<dbReference type="RefSeq" id="WP_004623954.1">
    <property type="nucleotide sequence ID" value="NZ_AORV01000020.1"/>
</dbReference>
<dbReference type="InterPro" id="IPR001279">
    <property type="entry name" value="Metallo-B-lactamas"/>
</dbReference>
<dbReference type="PATRIC" id="fig|1195236.3.peg.877"/>
<evidence type="ECO:0000313" key="3">
    <source>
        <dbReference type="Proteomes" id="UP000014155"/>
    </source>
</evidence>
<reference evidence="2 3" key="1">
    <citation type="journal article" date="2013" name="Genome Announc.">
        <title>Draft Genome Sequence of the Cellulolytic, Mesophilic, Anaerobic Bacterium Clostridium termitidis Strain CT1112 (DSM 5398).</title>
        <authorList>
            <person name="Lal S."/>
            <person name="Ramachandran U."/>
            <person name="Zhang X."/>
            <person name="Munir R."/>
            <person name="Sparling R."/>
            <person name="Levin D.B."/>
        </authorList>
    </citation>
    <scope>NUCLEOTIDE SEQUENCE [LARGE SCALE GENOMIC DNA]</scope>
    <source>
        <strain evidence="2 3">CT1112</strain>
    </source>
</reference>
<dbReference type="eggNOG" id="COG0491">
    <property type="taxonomic scope" value="Bacteria"/>
</dbReference>
<proteinExistence type="predicted"/>
<dbReference type="AlphaFoldDB" id="S0FSY9"/>
<evidence type="ECO:0000259" key="1">
    <source>
        <dbReference type="SMART" id="SM00849"/>
    </source>
</evidence>
<dbReference type="PANTHER" id="PTHR42951">
    <property type="entry name" value="METALLO-BETA-LACTAMASE DOMAIN-CONTAINING"/>
    <property type="match status" value="1"/>
</dbReference>
<protein>
    <submittedName>
        <fullName evidence="2">Beta-lactamase domain-containing protein</fullName>
    </submittedName>
</protein>